<name>A0A8J2JT80_9HEXA</name>
<keyword evidence="10" id="KW-1185">Reference proteome</keyword>
<evidence type="ECO:0000256" key="5">
    <source>
        <dbReference type="ARBA" id="ARBA00023015"/>
    </source>
</evidence>
<dbReference type="Proteomes" id="UP000708208">
    <property type="component" value="Unassembled WGS sequence"/>
</dbReference>
<dbReference type="OrthoDB" id="1873329at2759"/>
<dbReference type="InterPro" id="IPR003656">
    <property type="entry name" value="Znf_BED"/>
</dbReference>
<evidence type="ECO:0000256" key="1">
    <source>
        <dbReference type="ARBA" id="ARBA00004123"/>
    </source>
</evidence>
<feature type="domain" description="BED-type" evidence="8">
    <location>
        <begin position="20"/>
        <end position="48"/>
    </location>
</feature>
<evidence type="ECO:0000256" key="3">
    <source>
        <dbReference type="ARBA" id="ARBA00022771"/>
    </source>
</evidence>
<evidence type="ECO:0000256" key="7">
    <source>
        <dbReference type="ARBA" id="ARBA00023242"/>
    </source>
</evidence>
<dbReference type="PANTHER" id="PTHR46481:SF10">
    <property type="entry name" value="ZINC FINGER BED DOMAIN-CONTAINING PROTEIN 39"/>
    <property type="match status" value="1"/>
</dbReference>
<dbReference type="GO" id="GO:0005634">
    <property type="term" value="C:nucleus"/>
    <property type="evidence" value="ECO:0007669"/>
    <property type="project" value="UniProtKB-SubCell"/>
</dbReference>
<dbReference type="Pfam" id="PF02892">
    <property type="entry name" value="zf-BED"/>
    <property type="match status" value="1"/>
</dbReference>
<keyword evidence="7" id="KW-0539">Nucleus</keyword>
<organism evidence="9 10">
    <name type="scientific">Allacma fusca</name>
    <dbReference type="NCBI Taxonomy" id="39272"/>
    <lineage>
        <taxon>Eukaryota</taxon>
        <taxon>Metazoa</taxon>
        <taxon>Ecdysozoa</taxon>
        <taxon>Arthropoda</taxon>
        <taxon>Hexapoda</taxon>
        <taxon>Collembola</taxon>
        <taxon>Symphypleona</taxon>
        <taxon>Sminthuridae</taxon>
        <taxon>Allacma</taxon>
    </lineage>
</organism>
<dbReference type="GO" id="GO:0003677">
    <property type="term" value="F:DNA binding"/>
    <property type="evidence" value="ECO:0007669"/>
    <property type="project" value="InterPro"/>
</dbReference>
<keyword evidence="3" id="KW-0863">Zinc-finger</keyword>
<keyword evidence="5" id="KW-0805">Transcription regulation</keyword>
<dbReference type="InterPro" id="IPR052035">
    <property type="entry name" value="ZnF_BED_domain_contain"/>
</dbReference>
<keyword evidence="2" id="KW-0479">Metal-binding</keyword>
<evidence type="ECO:0000313" key="9">
    <source>
        <dbReference type="EMBL" id="CAG7695685.1"/>
    </source>
</evidence>
<accession>A0A8J2JT80</accession>
<evidence type="ECO:0000256" key="4">
    <source>
        <dbReference type="ARBA" id="ARBA00022833"/>
    </source>
</evidence>
<protein>
    <recommendedName>
        <fullName evidence="8">BED-type domain-containing protein</fullName>
    </recommendedName>
</protein>
<dbReference type="GO" id="GO:0008270">
    <property type="term" value="F:zinc ion binding"/>
    <property type="evidence" value="ECO:0007669"/>
    <property type="project" value="UniProtKB-KW"/>
</dbReference>
<sequence length="154" mass="17384">MELSVADALAQLTVTERLKQCNYCSTRLKKDPSGSTGNLMKHIKRFHKNINIGGSDPEPEGPLKKYFKAAHGFNEVEFENRLLDFIVMDNLPYAVGNSSFFKTFALYGRDTAKAIIPSSSTIKRKLSSRYEVQKQELKTILKEAPGKLSLIRRT</sequence>
<gene>
    <name evidence="9" type="ORF">AFUS01_LOCUS3888</name>
</gene>
<dbReference type="PANTHER" id="PTHR46481">
    <property type="entry name" value="ZINC FINGER BED DOMAIN-CONTAINING PROTEIN 4"/>
    <property type="match status" value="1"/>
</dbReference>
<dbReference type="AlphaFoldDB" id="A0A8J2JT80"/>
<keyword evidence="4" id="KW-0862">Zinc</keyword>
<proteinExistence type="predicted"/>
<dbReference type="EMBL" id="CAJVCH010023872">
    <property type="protein sequence ID" value="CAG7695685.1"/>
    <property type="molecule type" value="Genomic_DNA"/>
</dbReference>
<evidence type="ECO:0000259" key="8">
    <source>
        <dbReference type="Pfam" id="PF02892"/>
    </source>
</evidence>
<keyword evidence="6" id="KW-0804">Transcription</keyword>
<comment type="subcellular location">
    <subcellularLocation>
        <location evidence="1">Nucleus</location>
    </subcellularLocation>
</comment>
<reference evidence="9" key="1">
    <citation type="submission" date="2021-06" db="EMBL/GenBank/DDBJ databases">
        <authorList>
            <person name="Hodson N. C."/>
            <person name="Mongue J. A."/>
            <person name="Jaron S. K."/>
        </authorList>
    </citation>
    <scope>NUCLEOTIDE SEQUENCE</scope>
</reference>
<comment type="caution">
    <text evidence="9">The sequence shown here is derived from an EMBL/GenBank/DDBJ whole genome shotgun (WGS) entry which is preliminary data.</text>
</comment>
<evidence type="ECO:0000256" key="6">
    <source>
        <dbReference type="ARBA" id="ARBA00023163"/>
    </source>
</evidence>
<evidence type="ECO:0000256" key="2">
    <source>
        <dbReference type="ARBA" id="ARBA00022723"/>
    </source>
</evidence>
<evidence type="ECO:0000313" key="10">
    <source>
        <dbReference type="Proteomes" id="UP000708208"/>
    </source>
</evidence>